<keyword evidence="3" id="KW-1185">Reference proteome</keyword>
<keyword evidence="1" id="KW-0812">Transmembrane</keyword>
<evidence type="ECO:0000313" key="3">
    <source>
        <dbReference type="Proteomes" id="UP000298058"/>
    </source>
</evidence>
<evidence type="ECO:0000313" key="2">
    <source>
        <dbReference type="EMBL" id="TGN20995.1"/>
    </source>
</evidence>
<feature type="transmembrane region" description="Helical" evidence="1">
    <location>
        <begin position="6"/>
        <end position="24"/>
    </location>
</feature>
<dbReference type="Proteomes" id="UP000298058">
    <property type="component" value="Unassembled WGS sequence"/>
</dbReference>
<dbReference type="EMBL" id="RQHW01000002">
    <property type="protein sequence ID" value="TGN20995.1"/>
    <property type="molecule type" value="Genomic_DNA"/>
</dbReference>
<dbReference type="OrthoDB" id="338843at2"/>
<dbReference type="RefSeq" id="WP_135758530.1">
    <property type="nucleotide sequence ID" value="NZ_RQHW01000002.1"/>
</dbReference>
<accession>A0A4R9M5A8</accession>
<gene>
    <name evidence="2" type="ORF">EHS15_00290</name>
</gene>
<organism evidence="2 3">
    <name type="scientific">Leptospira idonii</name>
    <dbReference type="NCBI Taxonomy" id="1193500"/>
    <lineage>
        <taxon>Bacteria</taxon>
        <taxon>Pseudomonadati</taxon>
        <taxon>Spirochaetota</taxon>
        <taxon>Spirochaetia</taxon>
        <taxon>Leptospirales</taxon>
        <taxon>Leptospiraceae</taxon>
        <taxon>Leptospira</taxon>
    </lineage>
</organism>
<keyword evidence="1" id="KW-0472">Membrane</keyword>
<name>A0A4R9M5A8_9LEPT</name>
<sequence>MRISTFVPVFVWILLILFGNYFLISSTFKNMDVYHKIPPFRTEDATRSGNLSYLLDQDTNTVWQKKNNSPLDWDFFVEMKLTHVWNGNVFSPRNFRSLDWKACPGQNLPSFEAKLLFRESINIDKDLRLPDDKLISVFRFNGENKKQTSFSLDGFFPLKEESKYPLGISIITVEVKTNTPNACFSEISLLED</sequence>
<protein>
    <submittedName>
        <fullName evidence="2">Uncharacterized protein</fullName>
    </submittedName>
</protein>
<dbReference type="AlphaFoldDB" id="A0A4R9M5A8"/>
<evidence type="ECO:0000256" key="1">
    <source>
        <dbReference type="SAM" id="Phobius"/>
    </source>
</evidence>
<keyword evidence="1" id="KW-1133">Transmembrane helix</keyword>
<proteinExistence type="predicted"/>
<comment type="caution">
    <text evidence="2">The sequence shown here is derived from an EMBL/GenBank/DDBJ whole genome shotgun (WGS) entry which is preliminary data.</text>
</comment>
<reference evidence="2" key="1">
    <citation type="journal article" date="2019" name="PLoS Negl. Trop. Dis.">
        <title>Revisiting the worldwide diversity of Leptospira species in the environment.</title>
        <authorList>
            <person name="Vincent A.T."/>
            <person name="Schiettekatte O."/>
            <person name="Bourhy P."/>
            <person name="Veyrier F.J."/>
            <person name="Picardeau M."/>
        </authorList>
    </citation>
    <scope>NUCLEOTIDE SEQUENCE [LARGE SCALE GENOMIC DNA]</scope>
    <source>
        <strain evidence="2">201300427</strain>
    </source>
</reference>